<comment type="caution">
    <text evidence="2">The sequence shown here is derived from an EMBL/GenBank/DDBJ whole genome shotgun (WGS) entry which is preliminary data.</text>
</comment>
<dbReference type="GO" id="GO:0045505">
    <property type="term" value="F:dynein intermediate chain binding"/>
    <property type="evidence" value="ECO:0007669"/>
    <property type="project" value="InterPro"/>
</dbReference>
<dbReference type="PANTHER" id="PTHR45703">
    <property type="entry name" value="DYNEIN HEAVY CHAIN"/>
    <property type="match status" value="1"/>
</dbReference>
<evidence type="ECO:0000259" key="1">
    <source>
        <dbReference type="Pfam" id="PF18199"/>
    </source>
</evidence>
<dbReference type="EMBL" id="CAJHUC010000009">
    <property type="protein sequence ID" value="CAD7694649.1"/>
    <property type="molecule type" value="Genomic_DNA"/>
</dbReference>
<gene>
    <name evidence="2" type="ORF">OSTQU699_LOCUS12</name>
</gene>
<dbReference type="Gene3D" id="1.20.1270.280">
    <property type="match status" value="1"/>
</dbReference>
<dbReference type="GO" id="GO:0051959">
    <property type="term" value="F:dynein light intermediate chain binding"/>
    <property type="evidence" value="ECO:0007669"/>
    <property type="project" value="InterPro"/>
</dbReference>
<feature type="non-terminal residue" evidence="2">
    <location>
        <position position="1"/>
    </location>
</feature>
<dbReference type="AlphaFoldDB" id="A0A8S1IJV7"/>
<accession>A0A8S1IJV7</accession>
<keyword evidence="3" id="KW-1185">Reference proteome</keyword>
<evidence type="ECO:0000313" key="2">
    <source>
        <dbReference type="EMBL" id="CAD7694649.1"/>
    </source>
</evidence>
<dbReference type="Proteomes" id="UP000708148">
    <property type="component" value="Unassembled WGS sequence"/>
</dbReference>
<name>A0A8S1IJV7_9CHLO</name>
<dbReference type="Pfam" id="PF18199">
    <property type="entry name" value="Dynein_C"/>
    <property type="match status" value="1"/>
</dbReference>
<dbReference type="InterPro" id="IPR026983">
    <property type="entry name" value="DHC"/>
</dbReference>
<organism evidence="2 3">
    <name type="scientific">Ostreobium quekettii</name>
    <dbReference type="NCBI Taxonomy" id="121088"/>
    <lineage>
        <taxon>Eukaryota</taxon>
        <taxon>Viridiplantae</taxon>
        <taxon>Chlorophyta</taxon>
        <taxon>core chlorophytes</taxon>
        <taxon>Ulvophyceae</taxon>
        <taxon>TCBD clade</taxon>
        <taxon>Bryopsidales</taxon>
        <taxon>Ostreobineae</taxon>
        <taxon>Ostreobiaceae</taxon>
        <taxon>Ostreobium</taxon>
    </lineage>
</organism>
<reference evidence="2" key="1">
    <citation type="submission" date="2020-12" db="EMBL/GenBank/DDBJ databases">
        <authorList>
            <person name="Iha C."/>
        </authorList>
    </citation>
    <scope>NUCLEOTIDE SEQUENCE</scope>
</reference>
<dbReference type="GO" id="GO:0030286">
    <property type="term" value="C:dynein complex"/>
    <property type="evidence" value="ECO:0007669"/>
    <property type="project" value="InterPro"/>
</dbReference>
<sequence length="453" mass="49710">EAISELRSEDAEVEDLGLHKSALVFLQQLQARNLDTKLAKLGQASEKPPTERIWDIARLNIQHLISAIPRTVVEQDGQQEGDVQNDLLQGAAVFPEQKRSESKGQGPQVVVEAWSPRRQVNVDMSMNADNFLWRTTTKEMNSPRILQGATESKERIENNEGAGGVMEESVHEAPIDASETAAQEGASVNTLVNLEEHNEETTSEQHVDEAPGACVQEGAMDGRSSETEMKSKLSGENHGTLCLPKVGDIQKLDAPPGDLAAPGDPLQVVLRNELRICQDVLDRVHTDMRRVLDAIDGHGALDEDTFKLMTELSRWELPWRDCSGPLDCECMDNWVQDLVNQAFFLKGCVGRGLPRIVPIGLLFQPEAYLHAVRQEFSMMAGVPMSCVHFECEVLEGDGLDVPVEEGSVEGDQGASWDKPIAPLRTSDCGLCVSGIVIQGKTRPEAHCNARNLS</sequence>
<evidence type="ECO:0000313" key="3">
    <source>
        <dbReference type="Proteomes" id="UP000708148"/>
    </source>
</evidence>
<feature type="domain" description="Dynein heavy chain C-terminal" evidence="1">
    <location>
        <begin position="258"/>
        <end position="418"/>
    </location>
</feature>
<proteinExistence type="predicted"/>
<protein>
    <recommendedName>
        <fullName evidence="1">Dynein heavy chain C-terminal domain-containing protein</fullName>
    </recommendedName>
</protein>
<dbReference type="GO" id="GO:0007018">
    <property type="term" value="P:microtubule-based movement"/>
    <property type="evidence" value="ECO:0007669"/>
    <property type="project" value="InterPro"/>
</dbReference>
<dbReference type="InterPro" id="IPR041228">
    <property type="entry name" value="Dynein_C"/>
</dbReference>
<dbReference type="PANTHER" id="PTHR45703:SF36">
    <property type="entry name" value="DYNEIN HEAVY CHAIN, CYTOPLASMIC"/>
    <property type="match status" value="1"/>
</dbReference>